<dbReference type="STRING" id="264951.A0A443HW41"/>
<dbReference type="GeneID" id="39602058"/>
<organism evidence="3 4">
    <name type="scientific">Byssochlamys spectabilis</name>
    <name type="common">Paecilomyces variotii</name>
    <dbReference type="NCBI Taxonomy" id="264951"/>
    <lineage>
        <taxon>Eukaryota</taxon>
        <taxon>Fungi</taxon>
        <taxon>Dikarya</taxon>
        <taxon>Ascomycota</taxon>
        <taxon>Pezizomycotina</taxon>
        <taxon>Eurotiomycetes</taxon>
        <taxon>Eurotiomycetidae</taxon>
        <taxon>Eurotiales</taxon>
        <taxon>Thermoascaceae</taxon>
        <taxon>Paecilomyces</taxon>
    </lineage>
</organism>
<feature type="compositionally biased region" description="Low complexity" evidence="1">
    <location>
        <begin position="364"/>
        <end position="374"/>
    </location>
</feature>
<comment type="caution">
    <text evidence="3">The sequence shown here is derived from an EMBL/GenBank/DDBJ whole genome shotgun (WGS) entry which is preliminary data.</text>
</comment>
<feature type="domain" description="Nitrogen regulatory protein areA GATA-like" evidence="2">
    <location>
        <begin position="34"/>
        <end position="62"/>
    </location>
</feature>
<protein>
    <recommendedName>
        <fullName evidence="2">Nitrogen regulatory protein areA GATA-like domain-containing protein</fullName>
    </recommendedName>
</protein>
<feature type="compositionally biased region" description="Basic residues" evidence="1">
    <location>
        <begin position="217"/>
        <end position="228"/>
    </location>
</feature>
<keyword evidence="4" id="KW-1185">Reference proteome</keyword>
<reference evidence="3 4" key="1">
    <citation type="journal article" date="2018" name="Front. Microbiol.">
        <title>Genomic and genetic insights into a cosmopolitan fungus, Paecilomyces variotii (Eurotiales).</title>
        <authorList>
            <person name="Urquhart A.S."/>
            <person name="Mondo S.J."/>
            <person name="Makela M.R."/>
            <person name="Hane J.K."/>
            <person name="Wiebenga A."/>
            <person name="He G."/>
            <person name="Mihaltcheva S."/>
            <person name="Pangilinan J."/>
            <person name="Lipzen A."/>
            <person name="Barry K."/>
            <person name="de Vries R.P."/>
            <person name="Grigoriev I.V."/>
            <person name="Idnurm A."/>
        </authorList>
    </citation>
    <scope>NUCLEOTIDE SEQUENCE [LARGE SCALE GENOMIC DNA]</scope>
    <source>
        <strain evidence="3 4">CBS 101075</strain>
    </source>
</reference>
<dbReference type="Pfam" id="PF08550">
    <property type="entry name" value="GATA_AreA"/>
    <property type="match status" value="1"/>
</dbReference>
<sequence length="490" mass="53474">MTENLPKDLVLTKGDVGSELAVLGGVDVDDIIKLWRVYNTNSSILRDGVGQRLENFFWRIWSSKRIYSSLSGSTLATLFVHISDDRAIETIPTATTKRLRALETAQQCADQDTTIWSAAKATSEQGSKDDGSKKGEQARSGRTQTRLPPILKKSQGTQAEHPKTTRILISDKAGENIMRTTSSNPPTPLAGTQTHKEPPPKQSRKKTAFVANTALNSRRRPVLLRRKSSQQSSGQSSARVSPLPTPQLTSTPARESQEYFPKITTQVEKPLPVEEPIVVEQPSKTEDLLQKIPLLMTDEVPIATGLPVAEGPPPTGFKASSVYRHRSPERKHDRPQDKTSKSLVEDDFRSRFAEKVHRESFGASSMVVSDVVSSEATEEADSRFESGISNTSTRSPGPTAGSGSILSGNLQRSSTPSDNPHHPILESRGSPYSWSHSRSTSPSRPRSQLSMMIAQSRRTSESQPNISCGERTQVSNNVDGSSASRPASAV</sequence>
<accession>A0A443HW41</accession>
<gene>
    <name evidence="3" type="ORF">C8Q69DRAFT_506251</name>
</gene>
<evidence type="ECO:0000313" key="3">
    <source>
        <dbReference type="EMBL" id="RWQ96046.1"/>
    </source>
</evidence>
<feature type="compositionally biased region" description="Basic and acidic residues" evidence="1">
    <location>
        <begin position="126"/>
        <end position="139"/>
    </location>
</feature>
<feature type="compositionally biased region" description="Polar residues" evidence="1">
    <location>
        <begin position="387"/>
        <end position="418"/>
    </location>
</feature>
<feature type="compositionally biased region" description="Low complexity" evidence="1">
    <location>
        <begin position="430"/>
        <end position="450"/>
    </location>
</feature>
<evidence type="ECO:0000256" key="1">
    <source>
        <dbReference type="SAM" id="MobiDB-lite"/>
    </source>
</evidence>
<feature type="region of interest" description="Disordered" evidence="1">
    <location>
        <begin position="120"/>
        <end position="258"/>
    </location>
</feature>
<evidence type="ECO:0000259" key="2">
    <source>
        <dbReference type="Pfam" id="PF08550"/>
    </source>
</evidence>
<dbReference type="InterPro" id="IPR013860">
    <property type="entry name" value="AreA_GATA"/>
</dbReference>
<dbReference type="RefSeq" id="XP_028485691.1">
    <property type="nucleotide sequence ID" value="XM_028632781.1"/>
</dbReference>
<evidence type="ECO:0000313" key="4">
    <source>
        <dbReference type="Proteomes" id="UP000283841"/>
    </source>
</evidence>
<dbReference type="VEuPathDB" id="FungiDB:C8Q69DRAFT_506251"/>
<feature type="compositionally biased region" description="Basic and acidic residues" evidence="1">
    <location>
        <begin position="330"/>
        <end position="360"/>
    </location>
</feature>
<proteinExistence type="predicted"/>
<feature type="region of interest" description="Disordered" evidence="1">
    <location>
        <begin position="304"/>
        <end position="490"/>
    </location>
</feature>
<dbReference type="EMBL" id="RCNU01000004">
    <property type="protein sequence ID" value="RWQ96046.1"/>
    <property type="molecule type" value="Genomic_DNA"/>
</dbReference>
<feature type="compositionally biased region" description="Polar residues" evidence="1">
    <location>
        <begin position="461"/>
        <end position="490"/>
    </location>
</feature>
<dbReference type="AlphaFoldDB" id="A0A443HW41"/>
<name>A0A443HW41_BYSSP</name>
<dbReference type="Proteomes" id="UP000283841">
    <property type="component" value="Unassembled WGS sequence"/>
</dbReference>